<protein>
    <submittedName>
        <fullName evidence="2">Lactate utilization protein C</fullName>
    </submittedName>
</protein>
<dbReference type="InterPro" id="IPR009501">
    <property type="entry name" value="UCP020269"/>
</dbReference>
<dbReference type="PANTHER" id="PTHR36179">
    <property type="entry name" value="LUD_DOM DOMAIN-CONTAINING PROTEIN"/>
    <property type="match status" value="1"/>
</dbReference>
<gene>
    <name evidence="2" type="ORF">Ctaglu_44740</name>
</gene>
<evidence type="ECO:0000313" key="2">
    <source>
        <dbReference type="EMBL" id="GCD12851.1"/>
    </source>
</evidence>
<dbReference type="Pfam" id="PF02589">
    <property type="entry name" value="LUD_dom"/>
    <property type="match status" value="1"/>
</dbReference>
<dbReference type="RefSeq" id="WP_125005871.1">
    <property type="nucleotide sequence ID" value="NZ_BHYK01000044.1"/>
</dbReference>
<dbReference type="Proteomes" id="UP000287872">
    <property type="component" value="Unassembled WGS sequence"/>
</dbReference>
<keyword evidence="3" id="KW-1185">Reference proteome</keyword>
<feature type="domain" description="LUD" evidence="1">
    <location>
        <begin position="15"/>
        <end position="207"/>
    </location>
</feature>
<name>A0A401UTL4_9CLOT</name>
<sequence length="213" mass="23381">MKEIYNWHNETIGLKVVEVLKKNGFSALYCKSGEEASEFIMKNVHKGDRVGFGGSMTIKKLGIQEKVKSLGGHVLDHGDPTLSSEDKMETMRAELLSDVFLCSSNAVTLEGELVNIDGVGNRVAAMSFGPKKVIVVVGGNKICKNEDSAFERLEQIAAPMNCKRLNMPNPCTKTGVCSDCRADTRACRIYSVIKRKPMRTDITVVVIGEDFGF</sequence>
<evidence type="ECO:0000259" key="1">
    <source>
        <dbReference type="Pfam" id="PF02589"/>
    </source>
</evidence>
<dbReference type="OrthoDB" id="9809147at2"/>
<dbReference type="PANTHER" id="PTHR36179:SF2">
    <property type="entry name" value="LUD DOMAIN-CONTAINING PROTEIN"/>
    <property type="match status" value="1"/>
</dbReference>
<dbReference type="AlphaFoldDB" id="A0A401UTL4"/>
<dbReference type="InterPro" id="IPR003741">
    <property type="entry name" value="LUD_dom"/>
</dbReference>
<dbReference type="PIRSF" id="PIRSF020269">
    <property type="entry name" value="DUF1121"/>
    <property type="match status" value="1"/>
</dbReference>
<dbReference type="EMBL" id="BHYK01000044">
    <property type="protein sequence ID" value="GCD12851.1"/>
    <property type="molecule type" value="Genomic_DNA"/>
</dbReference>
<evidence type="ECO:0000313" key="3">
    <source>
        <dbReference type="Proteomes" id="UP000287872"/>
    </source>
</evidence>
<comment type="caution">
    <text evidence="2">The sequence shown here is derived from an EMBL/GenBank/DDBJ whole genome shotgun (WGS) entry which is preliminary data.</text>
</comment>
<accession>A0A401UTL4</accession>
<organism evidence="2 3">
    <name type="scientific">Clostridium tagluense</name>
    <dbReference type="NCBI Taxonomy" id="360422"/>
    <lineage>
        <taxon>Bacteria</taxon>
        <taxon>Bacillati</taxon>
        <taxon>Bacillota</taxon>
        <taxon>Clostridia</taxon>
        <taxon>Eubacteriales</taxon>
        <taxon>Clostridiaceae</taxon>
        <taxon>Clostridium</taxon>
    </lineage>
</organism>
<proteinExistence type="predicted"/>
<reference evidence="2 3" key="1">
    <citation type="submission" date="2018-11" db="EMBL/GenBank/DDBJ databases">
        <title>Genome sequencing and assembly of Clostridium tagluense strain A121.</title>
        <authorList>
            <person name="Murakami T."/>
            <person name="Segawa T."/>
            <person name="Shcherbakova V.A."/>
            <person name="Mori H."/>
            <person name="Yoshimura Y."/>
        </authorList>
    </citation>
    <scope>NUCLEOTIDE SEQUENCE [LARGE SCALE GENOMIC DNA]</scope>
    <source>
        <strain evidence="2 3">A121</strain>
    </source>
</reference>